<keyword evidence="3" id="KW-1185">Reference proteome</keyword>
<organism evidence="2 3">
    <name type="scientific">Methanohalophilus portucalensis FDF-1</name>
    <dbReference type="NCBI Taxonomy" id="523843"/>
    <lineage>
        <taxon>Archaea</taxon>
        <taxon>Methanobacteriati</taxon>
        <taxon>Methanobacteriota</taxon>
        <taxon>Stenosarchaea group</taxon>
        <taxon>Methanomicrobia</taxon>
        <taxon>Methanosarcinales</taxon>
        <taxon>Methanosarcinaceae</taxon>
        <taxon>Methanohalophilus</taxon>
    </lineage>
</organism>
<evidence type="ECO:0000313" key="4">
    <source>
        <dbReference type="Proteomes" id="UP000278252"/>
    </source>
</evidence>
<dbReference type="OrthoDB" id="137893at2157"/>
<name>A0A1X7MWL0_9EURY</name>
<evidence type="ECO:0000313" key="3">
    <source>
        <dbReference type="Proteomes" id="UP000193969"/>
    </source>
</evidence>
<dbReference type="Proteomes" id="UP000193969">
    <property type="component" value="Unassembled WGS sequence"/>
</dbReference>
<dbReference type="Gene3D" id="2.40.360.20">
    <property type="match status" value="1"/>
</dbReference>
<reference evidence="2" key="1">
    <citation type="submission" date="2017-04" db="EMBL/GenBank/DDBJ databases">
        <authorList>
            <person name="Afonso C.L."/>
            <person name="Miller P.J."/>
            <person name="Scott M.A."/>
            <person name="Spackman E."/>
            <person name="Goraichik I."/>
            <person name="Dimitrov K.M."/>
            <person name="Suarez D.L."/>
            <person name="Swayne D.E."/>
        </authorList>
    </citation>
    <scope>NUCLEOTIDE SEQUENCE [LARGE SCALE GENOMIC DNA]</scope>
    <source>
        <strain evidence="2">FDF-1</strain>
    </source>
</reference>
<protein>
    <recommendedName>
        <fullName evidence="5">Lipoprotein</fullName>
    </recommendedName>
</protein>
<dbReference type="AlphaFoldDB" id="A0A1X7MWL0"/>
<dbReference type="Proteomes" id="UP000278252">
    <property type="component" value="Unassembled WGS sequence"/>
</dbReference>
<dbReference type="PROSITE" id="PS51257">
    <property type="entry name" value="PROKAR_LIPOPROTEIN"/>
    <property type="match status" value="1"/>
</dbReference>
<proteinExistence type="predicted"/>
<evidence type="ECO:0008006" key="5">
    <source>
        <dbReference type="Google" id="ProtNLM"/>
    </source>
</evidence>
<reference evidence="3" key="2">
    <citation type="submission" date="2017-04" db="EMBL/GenBank/DDBJ databases">
        <authorList>
            <person name="Varghese N."/>
            <person name="Submissions S."/>
        </authorList>
    </citation>
    <scope>NUCLEOTIDE SEQUENCE [LARGE SCALE GENOMIC DNA]</scope>
    <source>
        <strain evidence="3">FDF-1</strain>
    </source>
</reference>
<reference evidence="1 4" key="3">
    <citation type="submission" date="2018-10" db="EMBL/GenBank/DDBJ databases">
        <title>Cultivation of a novel Methanohalophilus strain from Kebrit Deep of the Red Sea and a genomic comparison of members of the genus Methanohalophilus.</title>
        <authorList>
            <person name="Guan Y."/>
            <person name="Ngugi D.K."/>
            <person name="Stingl U."/>
        </authorList>
    </citation>
    <scope>NUCLEOTIDE SEQUENCE [LARGE SCALE GENOMIC DNA]</scope>
    <source>
        <strain evidence="1 4">DSM 7471</strain>
    </source>
</reference>
<dbReference type="RefSeq" id="WP_072357838.1">
    <property type="nucleotide sequence ID" value="NZ_FXBN01000001.1"/>
</dbReference>
<dbReference type="EMBL" id="RJJH01000011">
    <property type="protein sequence ID" value="RNI11285.1"/>
    <property type="molecule type" value="Genomic_DNA"/>
</dbReference>
<accession>A0A1X7MWL0</accession>
<evidence type="ECO:0000313" key="1">
    <source>
        <dbReference type="EMBL" id="RNI11285.1"/>
    </source>
</evidence>
<sequence>MNFKLSITLIALITLFLLTAGCLVTSQQNDLEKYELKYNFKQGEQYSYEVLTAIEKPSTKVSETTDIYVVSEENNHINLKVLTKTVTNTKSEEQIYHMNMTPSGEIIKIKSNDLIIPEIQLELVSILEYPKKEFAEGDVWSSYFSKNDSLFIDNNLVEYTVSGNTTYKCSERSEISVKAGKFDCVAIETTTDYILDAKYKSENESIFLKTNGVVQGENWIDLDRGFLAKSEYNVNKNTMTDFSELYKDLGIENIHRSTPQKSYTASELIDIKRK</sequence>
<dbReference type="EMBL" id="FXBN01000001">
    <property type="protein sequence ID" value="SMH28584.1"/>
    <property type="molecule type" value="Genomic_DNA"/>
</dbReference>
<evidence type="ECO:0000313" key="2">
    <source>
        <dbReference type="EMBL" id="SMH28584.1"/>
    </source>
</evidence>
<gene>
    <name evidence="1" type="ORF">EFE41_06955</name>
    <name evidence="2" type="ORF">SAMN06264941_0057</name>
</gene>